<comment type="caution">
    <text evidence="1">The sequence shown here is derived from an EMBL/GenBank/DDBJ whole genome shotgun (WGS) entry which is preliminary data.</text>
</comment>
<protein>
    <submittedName>
        <fullName evidence="1">Uncharacterized protein</fullName>
    </submittedName>
</protein>
<evidence type="ECO:0000313" key="1">
    <source>
        <dbReference type="EMBL" id="RXG22862.1"/>
    </source>
</evidence>
<name>A0A4V1KQW8_9FLAO</name>
<dbReference type="Proteomes" id="UP000289859">
    <property type="component" value="Unassembled WGS sequence"/>
</dbReference>
<gene>
    <name evidence="1" type="ORF">DSM02_1578</name>
</gene>
<proteinExistence type="predicted"/>
<accession>A0A4V1KQW8</accession>
<reference evidence="1 2" key="1">
    <citation type="submission" date="2018-07" db="EMBL/GenBank/DDBJ databases">
        <title>Leeuwenhoekiella genomics.</title>
        <authorList>
            <person name="Tahon G."/>
            <person name="Willems A."/>
        </authorList>
    </citation>
    <scope>NUCLEOTIDE SEQUENCE [LARGE SCALE GENOMIC DNA]</scope>
    <source>
        <strain evidence="1 2">LMG 29608</strain>
    </source>
</reference>
<organism evidence="1 2">
    <name type="scientific">Leeuwenhoekiella polynyae</name>
    <dbReference type="NCBI Taxonomy" id="1550906"/>
    <lineage>
        <taxon>Bacteria</taxon>
        <taxon>Pseudomonadati</taxon>
        <taxon>Bacteroidota</taxon>
        <taxon>Flavobacteriia</taxon>
        <taxon>Flavobacteriales</taxon>
        <taxon>Flavobacteriaceae</taxon>
        <taxon>Leeuwenhoekiella</taxon>
    </lineage>
</organism>
<dbReference type="EMBL" id="QOVK01000005">
    <property type="protein sequence ID" value="RXG22862.1"/>
    <property type="molecule type" value="Genomic_DNA"/>
</dbReference>
<keyword evidence="2" id="KW-1185">Reference proteome</keyword>
<sequence length="99" mass="10975">MTRYFITGITSSYLICSRGCLLLIYDLKKSHYYPLKDLPVASTAFCIADPEVSNDAETPRISASASAKASAIAKPIPRLQPATNTVFPYKLNRLILFLF</sequence>
<evidence type="ECO:0000313" key="2">
    <source>
        <dbReference type="Proteomes" id="UP000289859"/>
    </source>
</evidence>
<dbReference type="AlphaFoldDB" id="A0A4V1KQW8"/>